<sequence length="69" mass="8325">MKRKRKNDWIVLELEPHTLGIYFKNGLWPGCQGSLLSSYYRYEYRVRVVCIVLLLWKESRYVTRATILT</sequence>
<keyword evidence="2" id="KW-1185">Reference proteome</keyword>
<dbReference type="AlphaFoldDB" id="A0ABD2A016"/>
<dbReference type="Proteomes" id="UP001607302">
    <property type="component" value="Unassembled WGS sequence"/>
</dbReference>
<gene>
    <name evidence="1" type="ORF">V1478_016530</name>
</gene>
<evidence type="ECO:0000313" key="2">
    <source>
        <dbReference type="Proteomes" id="UP001607302"/>
    </source>
</evidence>
<proteinExistence type="predicted"/>
<name>A0ABD2A016_VESSQ</name>
<organism evidence="1 2">
    <name type="scientific">Vespula squamosa</name>
    <name type="common">Southern yellow jacket</name>
    <name type="synonym">Wasp</name>
    <dbReference type="NCBI Taxonomy" id="30214"/>
    <lineage>
        <taxon>Eukaryota</taxon>
        <taxon>Metazoa</taxon>
        <taxon>Ecdysozoa</taxon>
        <taxon>Arthropoda</taxon>
        <taxon>Hexapoda</taxon>
        <taxon>Insecta</taxon>
        <taxon>Pterygota</taxon>
        <taxon>Neoptera</taxon>
        <taxon>Endopterygota</taxon>
        <taxon>Hymenoptera</taxon>
        <taxon>Apocrita</taxon>
        <taxon>Aculeata</taxon>
        <taxon>Vespoidea</taxon>
        <taxon>Vespidae</taxon>
        <taxon>Vespinae</taxon>
        <taxon>Vespula</taxon>
    </lineage>
</organism>
<protein>
    <submittedName>
        <fullName evidence="1">Uncharacterized protein</fullName>
    </submittedName>
</protein>
<evidence type="ECO:0000313" key="1">
    <source>
        <dbReference type="EMBL" id="KAL2713973.1"/>
    </source>
</evidence>
<comment type="caution">
    <text evidence="1">The sequence shown here is derived from an EMBL/GenBank/DDBJ whole genome shotgun (WGS) entry which is preliminary data.</text>
</comment>
<dbReference type="EMBL" id="JAUDFV010000157">
    <property type="protein sequence ID" value="KAL2713973.1"/>
    <property type="molecule type" value="Genomic_DNA"/>
</dbReference>
<reference evidence="1 2" key="1">
    <citation type="journal article" date="2024" name="Ann. Entomol. Soc. Am.">
        <title>Genomic analyses of the southern and eastern yellowjacket wasps (Hymenoptera: Vespidae) reveal evolutionary signatures of social life.</title>
        <authorList>
            <person name="Catto M.A."/>
            <person name="Caine P.B."/>
            <person name="Orr S.E."/>
            <person name="Hunt B.G."/>
            <person name="Goodisman M.A.D."/>
        </authorList>
    </citation>
    <scope>NUCLEOTIDE SEQUENCE [LARGE SCALE GENOMIC DNA]</scope>
    <source>
        <strain evidence="1">233</strain>
        <tissue evidence="1">Head and thorax</tissue>
    </source>
</reference>
<accession>A0ABD2A016</accession>